<proteinExistence type="predicted"/>
<dbReference type="AlphaFoldDB" id="A0A5C6E4U1"/>
<dbReference type="Proteomes" id="UP000315471">
    <property type="component" value="Unassembled WGS sequence"/>
</dbReference>
<dbReference type="GO" id="GO:0032259">
    <property type="term" value="P:methylation"/>
    <property type="evidence" value="ECO:0007669"/>
    <property type="project" value="UniProtKB-KW"/>
</dbReference>
<dbReference type="PANTHER" id="PTHR43591:SF109">
    <property type="entry name" value="METHYLTRANSFERASE TYPE 11 DOMAIN-CONTAINING PROTEIN"/>
    <property type="match status" value="1"/>
</dbReference>
<dbReference type="InterPro" id="IPR029063">
    <property type="entry name" value="SAM-dependent_MTases_sf"/>
</dbReference>
<reference evidence="2 3" key="1">
    <citation type="submission" date="2019-02" db="EMBL/GenBank/DDBJ databases">
        <title>Deep-cultivation of Planctomycetes and their phenomic and genomic characterization uncovers novel biology.</title>
        <authorList>
            <person name="Wiegand S."/>
            <person name="Jogler M."/>
            <person name="Boedeker C."/>
            <person name="Pinto D."/>
            <person name="Vollmers J."/>
            <person name="Rivas-Marin E."/>
            <person name="Kohn T."/>
            <person name="Peeters S.H."/>
            <person name="Heuer A."/>
            <person name="Rast P."/>
            <person name="Oberbeckmann S."/>
            <person name="Bunk B."/>
            <person name="Jeske O."/>
            <person name="Meyerdierks A."/>
            <person name="Storesund J.E."/>
            <person name="Kallscheuer N."/>
            <person name="Luecker S."/>
            <person name="Lage O.M."/>
            <person name="Pohl T."/>
            <person name="Merkel B.J."/>
            <person name="Hornburger P."/>
            <person name="Mueller R.-W."/>
            <person name="Bruemmer F."/>
            <person name="Labrenz M."/>
            <person name="Spormann A.M."/>
            <person name="Op Den Camp H."/>
            <person name="Overmann J."/>
            <person name="Amann R."/>
            <person name="Jetten M.S.M."/>
            <person name="Mascher T."/>
            <person name="Medema M.H."/>
            <person name="Devos D.P."/>
            <person name="Kaster A.-K."/>
            <person name="Ovreas L."/>
            <person name="Rohde M."/>
            <person name="Galperin M.Y."/>
            <person name="Jogler C."/>
        </authorList>
    </citation>
    <scope>NUCLEOTIDE SEQUENCE [LARGE SCALE GENOMIC DNA]</scope>
    <source>
        <strain evidence="2 3">Q31b</strain>
    </source>
</reference>
<sequence>MVLSRTLEPESRSAIDEAVLYLEMKHEAVNQAFADDLVAGGPVGSRLIDLGCGPGLILIEIAKHDPDVQIMGVDSSTEMLDMAKQQIDFAGLLDRISLQQGDATTMKEFADEMADTVVSNSLIHHLADPITGLRSALRLVKPGGRVFIRDLFRPESETEVERLVSLYASEEPEAAQQLLRQSLHAALSLHEIRGLMEAVGMDATAARATSDRHWTIDWRAG</sequence>
<dbReference type="EMBL" id="SJPY01000002">
    <property type="protein sequence ID" value="TWU43860.1"/>
    <property type="molecule type" value="Genomic_DNA"/>
</dbReference>
<dbReference type="PANTHER" id="PTHR43591">
    <property type="entry name" value="METHYLTRANSFERASE"/>
    <property type="match status" value="1"/>
</dbReference>
<gene>
    <name evidence="2" type="primary">rebM_1</name>
    <name evidence="2" type="ORF">Q31b_13920</name>
</gene>
<dbReference type="EC" id="2.1.1.164" evidence="2"/>
<dbReference type="Gene3D" id="3.40.50.150">
    <property type="entry name" value="Vaccinia Virus protein VP39"/>
    <property type="match status" value="1"/>
</dbReference>
<keyword evidence="2" id="KW-0489">Methyltransferase</keyword>
<evidence type="ECO:0000313" key="2">
    <source>
        <dbReference type="EMBL" id="TWU43860.1"/>
    </source>
</evidence>
<evidence type="ECO:0000259" key="1">
    <source>
        <dbReference type="Pfam" id="PF13847"/>
    </source>
</evidence>
<comment type="caution">
    <text evidence="2">The sequence shown here is derived from an EMBL/GenBank/DDBJ whole genome shotgun (WGS) entry which is preliminary data.</text>
</comment>
<name>A0A5C6E4U1_9BACT</name>
<dbReference type="CDD" id="cd02440">
    <property type="entry name" value="AdoMet_MTases"/>
    <property type="match status" value="1"/>
</dbReference>
<organism evidence="2 3">
    <name type="scientific">Novipirellula aureliae</name>
    <dbReference type="NCBI Taxonomy" id="2527966"/>
    <lineage>
        <taxon>Bacteria</taxon>
        <taxon>Pseudomonadati</taxon>
        <taxon>Planctomycetota</taxon>
        <taxon>Planctomycetia</taxon>
        <taxon>Pirellulales</taxon>
        <taxon>Pirellulaceae</taxon>
        <taxon>Novipirellula</taxon>
    </lineage>
</organism>
<dbReference type="RefSeq" id="WP_197171075.1">
    <property type="nucleotide sequence ID" value="NZ_SJPY01000002.1"/>
</dbReference>
<accession>A0A5C6E4U1</accession>
<dbReference type="InterPro" id="IPR025714">
    <property type="entry name" value="Methyltranfer_dom"/>
</dbReference>
<protein>
    <submittedName>
        <fullName evidence="2">Demethylrebeccamycin-D-glucose O-methyltransferase</fullName>
        <ecNumber evidence="2">2.1.1.164</ecNumber>
    </submittedName>
</protein>
<keyword evidence="2" id="KW-0808">Transferase</keyword>
<dbReference type="Pfam" id="PF13847">
    <property type="entry name" value="Methyltransf_31"/>
    <property type="match status" value="1"/>
</dbReference>
<keyword evidence="3" id="KW-1185">Reference proteome</keyword>
<dbReference type="GO" id="GO:0102082">
    <property type="term" value="F:demethylrebeccamycin--D-glucose O-methyltransferase activity"/>
    <property type="evidence" value="ECO:0007669"/>
    <property type="project" value="UniProtKB-EC"/>
</dbReference>
<feature type="domain" description="Methyltransferase" evidence="1">
    <location>
        <begin position="44"/>
        <end position="152"/>
    </location>
</feature>
<evidence type="ECO:0000313" key="3">
    <source>
        <dbReference type="Proteomes" id="UP000315471"/>
    </source>
</evidence>
<dbReference type="SUPFAM" id="SSF53335">
    <property type="entry name" value="S-adenosyl-L-methionine-dependent methyltransferases"/>
    <property type="match status" value="1"/>
</dbReference>